<dbReference type="OrthoDB" id="120072at2759"/>
<dbReference type="InterPro" id="IPR041524">
    <property type="entry name" value="GH131_N"/>
</dbReference>
<sequence length="303" mass="32542">MRSSFASSLTAGLSLLSQAQAALLWDGRFNDLSSAADLEKWSFSNPVGPYQYYIHGPDAVGEYVELDAAHKNPADAGSEQGVKISLTDTAFWNGQNMRRTELIPQTTAAINKGKVFYHFSLRRSDVNAPAETREHQIAFFESHFTELKSGWLSGAPGTSDPALRWMVGGQTQWSVDWEADVWHNAAYEIDFAAGTVGFWHSTGASPLERVVDPVAASTSSNGADWHLGVLELPRDGYADADEDFYFSGVYIEDGTITTSVAGPGAAPANPAPVVSSPAAPATTAAPTSVAAARRCPSRRSHHH</sequence>
<dbReference type="PANTHER" id="PTHR34612">
    <property type="entry name" value="GH131_N DOMAIN-CONTAINING PROTEIN"/>
    <property type="match status" value="1"/>
</dbReference>
<proteinExistence type="predicted"/>
<evidence type="ECO:0000313" key="4">
    <source>
        <dbReference type="EMBL" id="KAH7353686.1"/>
    </source>
</evidence>
<gene>
    <name evidence="4" type="ORF">B0T11DRAFT_312280</name>
</gene>
<feature type="signal peptide" evidence="2">
    <location>
        <begin position="1"/>
        <end position="21"/>
    </location>
</feature>
<feature type="region of interest" description="Disordered" evidence="1">
    <location>
        <begin position="262"/>
        <end position="303"/>
    </location>
</feature>
<dbReference type="Proteomes" id="UP000813385">
    <property type="component" value="Unassembled WGS sequence"/>
</dbReference>
<evidence type="ECO:0000313" key="5">
    <source>
        <dbReference type="Proteomes" id="UP000813385"/>
    </source>
</evidence>
<accession>A0A8K0TDY9</accession>
<protein>
    <recommendedName>
        <fullName evidence="3">Glycoside hydrolase 131 catalytic N-terminal domain-containing protein</fullName>
    </recommendedName>
</protein>
<keyword evidence="2" id="KW-0732">Signal</keyword>
<feature type="compositionally biased region" description="Low complexity" evidence="1">
    <location>
        <begin position="262"/>
        <end position="292"/>
    </location>
</feature>
<evidence type="ECO:0000256" key="1">
    <source>
        <dbReference type="SAM" id="MobiDB-lite"/>
    </source>
</evidence>
<name>A0A8K0TDY9_9PEZI</name>
<dbReference type="AlphaFoldDB" id="A0A8K0TDY9"/>
<comment type="caution">
    <text evidence="4">The sequence shown here is derived from an EMBL/GenBank/DDBJ whole genome shotgun (WGS) entry which is preliminary data.</text>
</comment>
<dbReference type="PANTHER" id="PTHR34612:SF6">
    <property type="entry name" value="GLYCOSIDE HYDROLASE 131 CATALYTIC N-TERMINAL DOMAIN-CONTAINING PROTEIN"/>
    <property type="match status" value="1"/>
</dbReference>
<evidence type="ECO:0000259" key="3">
    <source>
        <dbReference type="Pfam" id="PF18271"/>
    </source>
</evidence>
<feature type="chain" id="PRO_5035446546" description="Glycoside hydrolase 131 catalytic N-terminal domain-containing protein" evidence="2">
    <location>
        <begin position="22"/>
        <end position="303"/>
    </location>
</feature>
<feature type="domain" description="Glycoside hydrolase 131 catalytic N-terminal" evidence="3">
    <location>
        <begin position="23"/>
        <end position="255"/>
    </location>
</feature>
<evidence type="ECO:0000256" key="2">
    <source>
        <dbReference type="SAM" id="SignalP"/>
    </source>
</evidence>
<dbReference type="Pfam" id="PF18271">
    <property type="entry name" value="GH131_N"/>
    <property type="match status" value="1"/>
</dbReference>
<dbReference type="EMBL" id="JAGPXD010000005">
    <property type="protein sequence ID" value="KAH7353686.1"/>
    <property type="molecule type" value="Genomic_DNA"/>
</dbReference>
<keyword evidence="5" id="KW-1185">Reference proteome</keyword>
<dbReference type="Gene3D" id="2.60.120.1160">
    <property type="match status" value="1"/>
</dbReference>
<organism evidence="4 5">
    <name type="scientific">Plectosphaerella cucumerina</name>
    <dbReference type="NCBI Taxonomy" id="40658"/>
    <lineage>
        <taxon>Eukaryota</taxon>
        <taxon>Fungi</taxon>
        <taxon>Dikarya</taxon>
        <taxon>Ascomycota</taxon>
        <taxon>Pezizomycotina</taxon>
        <taxon>Sordariomycetes</taxon>
        <taxon>Hypocreomycetidae</taxon>
        <taxon>Glomerellales</taxon>
        <taxon>Plectosphaerellaceae</taxon>
        <taxon>Plectosphaerella</taxon>
    </lineage>
</organism>
<reference evidence="4" key="1">
    <citation type="journal article" date="2021" name="Nat. Commun.">
        <title>Genetic determinants of endophytism in the Arabidopsis root mycobiome.</title>
        <authorList>
            <person name="Mesny F."/>
            <person name="Miyauchi S."/>
            <person name="Thiergart T."/>
            <person name="Pickel B."/>
            <person name="Atanasova L."/>
            <person name="Karlsson M."/>
            <person name="Huettel B."/>
            <person name="Barry K.W."/>
            <person name="Haridas S."/>
            <person name="Chen C."/>
            <person name="Bauer D."/>
            <person name="Andreopoulos W."/>
            <person name="Pangilinan J."/>
            <person name="LaButti K."/>
            <person name="Riley R."/>
            <person name="Lipzen A."/>
            <person name="Clum A."/>
            <person name="Drula E."/>
            <person name="Henrissat B."/>
            <person name="Kohler A."/>
            <person name="Grigoriev I.V."/>
            <person name="Martin F.M."/>
            <person name="Hacquard S."/>
        </authorList>
    </citation>
    <scope>NUCLEOTIDE SEQUENCE</scope>
    <source>
        <strain evidence="4">MPI-CAGE-AT-0016</strain>
    </source>
</reference>